<dbReference type="Proteomes" id="UP001146120">
    <property type="component" value="Unassembled WGS sequence"/>
</dbReference>
<name>A0AAV2Z3A4_9STRA</name>
<dbReference type="PANTHER" id="PTHR21715">
    <property type="entry name" value="RH04127P"/>
    <property type="match status" value="1"/>
</dbReference>
<dbReference type="PANTHER" id="PTHR21715:SF0">
    <property type="entry name" value="RH04127P"/>
    <property type="match status" value="1"/>
</dbReference>
<comment type="caution">
    <text evidence="1">The sequence shown here is derived from an EMBL/GenBank/DDBJ whole genome shotgun (WGS) entry which is preliminary data.</text>
</comment>
<reference evidence="1" key="2">
    <citation type="journal article" date="2023" name="Microbiol Resour">
        <title>Decontamination and Annotation of the Draft Genome Sequence of the Oomycete Lagenidium giganteum ARSEF 373.</title>
        <authorList>
            <person name="Morgan W.R."/>
            <person name="Tartar A."/>
        </authorList>
    </citation>
    <scope>NUCLEOTIDE SEQUENCE</scope>
    <source>
        <strain evidence="1">ARSEF 373</strain>
    </source>
</reference>
<protein>
    <submittedName>
        <fullName evidence="1">Uncharacterized protein</fullName>
    </submittedName>
</protein>
<accession>A0AAV2Z3A4</accession>
<dbReference type="InterPro" id="IPR053233">
    <property type="entry name" value="ABRA-related"/>
</dbReference>
<keyword evidence="2" id="KW-1185">Reference proteome</keyword>
<dbReference type="AlphaFoldDB" id="A0AAV2Z3A4"/>
<gene>
    <name evidence="1" type="ORF">N0F65_002959</name>
</gene>
<sequence length="138" mass="15728">MPKLMERLPPNVFVIEEEIDPSYEPTEKEVVAYAAWLGMDVEADNDLLWIARAGLREPMPENWKICKKIDTNETFYYHIVTGDSTTDNPCDEVASSSHLSAMSLEIYRNLLKEHKRKRLETADAGAGAFIVSCLYEQT</sequence>
<dbReference type="EMBL" id="DAKRPA010000041">
    <property type="protein sequence ID" value="DBA01843.1"/>
    <property type="molecule type" value="Genomic_DNA"/>
</dbReference>
<dbReference type="SUPFAM" id="SSF51045">
    <property type="entry name" value="WW domain"/>
    <property type="match status" value="1"/>
</dbReference>
<organism evidence="1 2">
    <name type="scientific">Lagenidium giganteum</name>
    <dbReference type="NCBI Taxonomy" id="4803"/>
    <lineage>
        <taxon>Eukaryota</taxon>
        <taxon>Sar</taxon>
        <taxon>Stramenopiles</taxon>
        <taxon>Oomycota</taxon>
        <taxon>Peronosporomycetes</taxon>
        <taxon>Pythiales</taxon>
        <taxon>Pythiaceae</taxon>
    </lineage>
</organism>
<evidence type="ECO:0000313" key="1">
    <source>
        <dbReference type="EMBL" id="DBA01843.1"/>
    </source>
</evidence>
<reference evidence="1" key="1">
    <citation type="submission" date="2022-11" db="EMBL/GenBank/DDBJ databases">
        <authorList>
            <person name="Morgan W.R."/>
            <person name="Tartar A."/>
        </authorList>
    </citation>
    <scope>NUCLEOTIDE SEQUENCE</scope>
    <source>
        <strain evidence="1">ARSEF 373</strain>
    </source>
</reference>
<evidence type="ECO:0000313" key="2">
    <source>
        <dbReference type="Proteomes" id="UP001146120"/>
    </source>
</evidence>
<dbReference type="InterPro" id="IPR036020">
    <property type="entry name" value="WW_dom_sf"/>
</dbReference>
<dbReference type="Gene3D" id="3.30.1470.10">
    <property type="entry name" value="Photosystem I PsaD, reaction center subunit II"/>
    <property type="match status" value="1"/>
</dbReference>
<proteinExistence type="predicted"/>